<evidence type="ECO:0000313" key="5">
    <source>
        <dbReference type="Proteomes" id="UP000005801"/>
    </source>
</evidence>
<protein>
    <submittedName>
        <fullName evidence="4">Amidase</fullName>
    </submittedName>
</protein>
<feature type="domain" description="Amidase" evidence="3">
    <location>
        <begin position="28"/>
        <end position="493"/>
    </location>
</feature>
<comment type="similarity">
    <text evidence="1">Belongs to the amidase family.</text>
</comment>
<dbReference type="EMBL" id="ABCS01000025">
    <property type="protein sequence ID" value="EDM78868.1"/>
    <property type="molecule type" value="Genomic_DNA"/>
</dbReference>
<dbReference type="OrthoDB" id="9811471at2"/>
<dbReference type="Gene3D" id="3.90.1300.10">
    <property type="entry name" value="Amidase signature (AS) domain"/>
    <property type="match status" value="1"/>
</dbReference>
<evidence type="ECO:0000256" key="2">
    <source>
        <dbReference type="SAM" id="MobiDB-lite"/>
    </source>
</evidence>
<proteinExistence type="inferred from homology"/>
<dbReference type="InterPro" id="IPR023631">
    <property type="entry name" value="Amidase_dom"/>
</dbReference>
<dbReference type="InterPro" id="IPR036928">
    <property type="entry name" value="AS_sf"/>
</dbReference>
<dbReference type="eggNOG" id="COG0154">
    <property type="taxonomic scope" value="Bacteria"/>
</dbReference>
<keyword evidence="5" id="KW-1185">Reference proteome</keyword>
<dbReference type="RefSeq" id="WP_006971924.1">
    <property type="nucleotide sequence ID" value="NZ_ABCS01000025.1"/>
</dbReference>
<gene>
    <name evidence="4" type="ORF">PPSIR1_03328</name>
</gene>
<feature type="region of interest" description="Disordered" evidence="2">
    <location>
        <begin position="137"/>
        <end position="159"/>
    </location>
</feature>
<dbReference type="Proteomes" id="UP000005801">
    <property type="component" value="Unassembled WGS sequence"/>
</dbReference>
<dbReference type="InterPro" id="IPR000120">
    <property type="entry name" value="Amidase"/>
</dbReference>
<evidence type="ECO:0000313" key="4">
    <source>
        <dbReference type="EMBL" id="EDM78868.1"/>
    </source>
</evidence>
<dbReference type="PANTHER" id="PTHR11895:SF7">
    <property type="entry name" value="GLUTAMYL-TRNA(GLN) AMIDOTRANSFERASE SUBUNIT A, MITOCHONDRIAL"/>
    <property type="match status" value="1"/>
</dbReference>
<dbReference type="PANTHER" id="PTHR11895">
    <property type="entry name" value="TRANSAMIDASE"/>
    <property type="match status" value="1"/>
</dbReference>
<dbReference type="PROSITE" id="PS00571">
    <property type="entry name" value="AMIDASES"/>
    <property type="match status" value="1"/>
</dbReference>
<organism evidence="4 5">
    <name type="scientific">Plesiocystis pacifica SIR-1</name>
    <dbReference type="NCBI Taxonomy" id="391625"/>
    <lineage>
        <taxon>Bacteria</taxon>
        <taxon>Pseudomonadati</taxon>
        <taxon>Myxococcota</taxon>
        <taxon>Polyangia</taxon>
        <taxon>Nannocystales</taxon>
        <taxon>Nannocystaceae</taxon>
        <taxon>Plesiocystis</taxon>
    </lineage>
</organism>
<dbReference type="InterPro" id="IPR020556">
    <property type="entry name" value="Amidase_CS"/>
</dbReference>
<name>A6G5C5_9BACT</name>
<dbReference type="GO" id="GO:0003824">
    <property type="term" value="F:catalytic activity"/>
    <property type="evidence" value="ECO:0007669"/>
    <property type="project" value="InterPro"/>
</dbReference>
<sequence>MPSFPEYDDYDATGLAELVRGGELSPRELVDAAIERMNTRNPGLNAVVHRMDEVGRARAEDPELPDGPFRGVPFLLKDLKAYDAGQPATNASRLYRDFRPDHDSALVRRFKRAGLVICGRTNSPEFGIMGVTEPELHGPTRNPWDPNHTPGGSSGGSGAAVAARMVPMAHGGDGGGSIRIPASCCGLVGLKPSRGRTPLAPAYGRWGEFVVEHVLTRSVRDCAAMLDCVHGPALGDAYTAPPPAEPFAAALDRPPEGRGQRSGGKLRIAFTTDALMGPPDPTAPECARAIEEAAKLAESLGHEVVEARPSYDAELLTRAYFSTVSVGIAAAVRVAERSFGRKVQYAELEGATWLLRAIGEAISAGEFLELRSRLEDESRRVATFFEDYDVLLTPTLARPPVRVGELQRSAAELAGVRLLTAVPVRAALMKVLETMGSEALAPNPNTQLFNITGQPAISLPLWWTGDATPDDGAAGLPIGTQWAAPMGQEKLLLRLARQFEQARPWAARQPNL</sequence>
<evidence type="ECO:0000256" key="1">
    <source>
        <dbReference type="ARBA" id="ARBA00009199"/>
    </source>
</evidence>
<accession>A6G5C5</accession>
<dbReference type="AlphaFoldDB" id="A6G5C5"/>
<comment type="caution">
    <text evidence="4">The sequence shown here is derived from an EMBL/GenBank/DDBJ whole genome shotgun (WGS) entry which is preliminary data.</text>
</comment>
<dbReference type="SUPFAM" id="SSF75304">
    <property type="entry name" value="Amidase signature (AS) enzymes"/>
    <property type="match status" value="1"/>
</dbReference>
<reference evidence="4 5" key="1">
    <citation type="submission" date="2007-06" db="EMBL/GenBank/DDBJ databases">
        <authorList>
            <person name="Shimkets L."/>
            <person name="Ferriera S."/>
            <person name="Johnson J."/>
            <person name="Kravitz S."/>
            <person name="Beeson K."/>
            <person name="Sutton G."/>
            <person name="Rogers Y.-H."/>
            <person name="Friedman R."/>
            <person name="Frazier M."/>
            <person name="Venter J.C."/>
        </authorList>
    </citation>
    <scope>NUCLEOTIDE SEQUENCE [LARGE SCALE GENOMIC DNA]</scope>
    <source>
        <strain evidence="4 5">SIR-1</strain>
    </source>
</reference>
<dbReference type="STRING" id="391625.PPSIR1_03328"/>
<evidence type="ECO:0000259" key="3">
    <source>
        <dbReference type="Pfam" id="PF01425"/>
    </source>
</evidence>
<dbReference type="Pfam" id="PF01425">
    <property type="entry name" value="Amidase"/>
    <property type="match status" value="1"/>
</dbReference>